<dbReference type="AlphaFoldDB" id="K1WIF8"/>
<dbReference type="Proteomes" id="UP000006753">
    <property type="component" value="Unassembled WGS sequence"/>
</dbReference>
<evidence type="ECO:0000313" key="2">
    <source>
        <dbReference type="Proteomes" id="UP000006753"/>
    </source>
</evidence>
<dbReference type="InParanoid" id="K1WIF8"/>
<sequence length="126" mass="14562">MALAELNYVVYDKEMLAIIRSFKYFMTSKTLNARQARWAELFSDYNFIITYRPETAVTIEEIAELLSIFRVIDQVLEANRTALSFIALRIQAFRAESLLVNYGSRAKLIIEGDLLLYDGRLLVLDV</sequence>
<evidence type="ECO:0000313" key="1">
    <source>
        <dbReference type="EMBL" id="EKD12606.1"/>
    </source>
</evidence>
<accession>K1WIF8</accession>
<protein>
    <submittedName>
        <fullName evidence="1">Polymerase</fullName>
    </submittedName>
</protein>
<dbReference type="EMBL" id="JH921455">
    <property type="protein sequence ID" value="EKD12606.1"/>
    <property type="molecule type" value="Genomic_DNA"/>
</dbReference>
<dbReference type="InterPro" id="IPR043502">
    <property type="entry name" value="DNA/RNA_pol_sf"/>
</dbReference>
<reference evidence="1 2" key="1">
    <citation type="journal article" date="2012" name="BMC Genomics">
        <title>Sequencing the genome of Marssonina brunnea reveals fungus-poplar co-evolution.</title>
        <authorList>
            <person name="Zhu S."/>
            <person name="Cao Y.-Z."/>
            <person name="Jiang C."/>
            <person name="Tan B.-Y."/>
            <person name="Wang Z."/>
            <person name="Feng S."/>
            <person name="Zhang L."/>
            <person name="Su X.-H."/>
            <person name="Brejova B."/>
            <person name="Vinar T."/>
            <person name="Xu M."/>
            <person name="Wang M.-X."/>
            <person name="Zhang S.-G."/>
            <person name="Huang M.-R."/>
            <person name="Wu R."/>
            <person name="Zhou Y."/>
        </authorList>
    </citation>
    <scope>NUCLEOTIDE SEQUENCE [LARGE SCALE GENOMIC DNA]</scope>
    <source>
        <strain evidence="1 2">MB_m1</strain>
    </source>
</reference>
<gene>
    <name evidence="1" type="ORF">MBM_09175</name>
</gene>
<dbReference type="SUPFAM" id="SSF56672">
    <property type="entry name" value="DNA/RNA polymerases"/>
    <property type="match status" value="1"/>
</dbReference>
<organism evidence="1 2">
    <name type="scientific">Marssonina brunnea f. sp. multigermtubi (strain MB_m1)</name>
    <name type="common">Marssonina leaf spot fungus</name>
    <dbReference type="NCBI Taxonomy" id="1072389"/>
    <lineage>
        <taxon>Eukaryota</taxon>
        <taxon>Fungi</taxon>
        <taxon>Dikarya</taxon>
        <taxon>Ascomycota</taxon>
        <taxon>Pezizomycotina</taxon>
        <taxon>Leotiomycetes</taxon>
        <taxon>Helotiales</taxon>
        <taxon>Drepanopezizaceae</taxon>
        <taxon>Drepanopeziza</taxon>
    </lineage>
</organism>
<dbReference type="OrthoDB" id="3563554at2759"/>
<proteinExistence type="predicted"/>
<dbReference type="KEGG" id="mbe:MBM_09175"/>
<name>K1WIF8_MARBU</name>
<keyword evidence="2" id="KW-1185">Reference proteome</keyword>
<dbReference type="HOGENOM" id="CLU_1982061_0_0_1"/>